<evidence type="ECO:0000313" key="1">
    <source>
        <dbReference type="EnsemblPlants" id="AET6Gv20138800.13"/>
    </source>
</evidence>
<organism evidence="1 2">
    <name type="scientific">Aegilops tauschii subsp. strangulata</name>
    <name type="common">Goatgrass</name>
    <dbReference type="NCBI Taxonomy" id="200361"/>
    <lineage>
        <taxon>Eukaryota</taxon>
        <taxon>Viridiplantae</taxon>
        <taxon>Streptophyta</taxon>
        <taxon>Embryophyta</taxon>
        <taxon>Tracheophyta</taxon>
        <taxon>Spermatophyta</taxon>
        <taxon>Magnoliopsida</taxon>
        <taxon>Liliopsida</taxon>
        <taxon>Poales</taxon>
        <taxon>Poaceae</taxon>
        <taxon>BOP clade</taxon>
        <taxon>Pooideae</taxon>
        <taxon>Triticodae</taxon>
        <taxon>Triticeae</taxon>
        <taxon>Triticinae</taxon>
        <taxon>Aegilops</taxon>
    </lineage>
</organism>
<dbReference type="Proteomes" id="UP000015105">
    <property type="component" value="Chromosome 6D"/>
</dbReference>
<reference evidence="2" key="2">
    <citation type="journal article" date="2017" name="Nat. Plants">
        <title>The Aegilops tauschii genome reveals multiple impacts of transposons.</title>
        <authorList>
            <person name="Zhao G."/>
            <person name="Zou C."/>
            <person name="Li K."/>
            <person name="Wang K."/>
            <person name="Li T."/>
            <person name="Gao L."/>
            <person name="Zhang X."/>
            <person name="Wang H."/>
            <person name="Yang Z."/>
            <person name="Liu X."/>
            <person name="Jiang W."/>
            <person name="Mao L."/>
            <person name="Kong X."/>
            <person name="Jiao Y."/>
            <person name="Jia J."/>
        </authorList>
    </citation>
    <scope>NUCLEOTIDE SEQUENCE [LARGE SCALE GENOMIC DNA]</scope>
    <source>
        <strain evidence="2">cv. AL8/78</strain>
    </source>
</reference>
<name>A0A453MXQ9_AEGTS</name>
<proteinExistence type="predicted"/>
<dbReference type="Gramene" id="AET6Gv20138800.13">
    <property type="protein sequence ID" value="AET6Gv20138800.13"/>
    <property type="gene ID" value="AET6Gv20138800"/>
</dbReference>
<evidence type="ECO:0000313" key="2">
    <source>
        <dbReference type="Proteomes" id="UP000015105"/>
    </source>
</evidence>
<protein>
    <submittedName>
        <fullName evidence="1">Uncharacterized protein</fullName>
    </submittedName>
</protein>
<dbReference type="EnsemblPlants" id="AET6Gv20138800.13">
    <property type="protein sequence ID" value="AET6Gv20138800.13"/>
    <property type="gene ID" value="AET6Gv20138800"/>
</dbReference>
<keyword evidence="2" id="KW-1185">Reference proteome</keyword>
<reference evidence="2" key="1">
    <citation type="journal article" date="2014" name="Science">
        <title>Ancient hybridizations among the ancestral genomes of bread wheat.</title>
        <authorList>
            <consortium name="International Wheat Genome Sequencing Consortium,"/>
            <person name="Marcussen T."/>
            <person name="Sandve S.R."/>
            <person name="Heier L."/>
            <person name="Spannagl M."/>
            <person name="Pfeifer M."/>
            <person name="Jakobsen K.S."/>
            <person name="Wulff B.B."/>
            <person name="Steuernagel B."/>
            <person name="Mayer K.F."/>
            <person name="Olsen O.A."/>
        </authorList>
    </citation>
    <scope>NUCLEOTIDE SEQUENCE [LARGE SCALE GENOMIC DNA]</scope>
    <source>
        <strain evidence="2">cv. AL8/78</strain>
    </source>
</reference>
<reference evidence="1" key="4">
    <citation type="submission" date="2019-03" db="UniProtKB">
        <authorList>
            <consortium name="EnsemblPlants"/>
        </authorList>
    </citation>
    <scope>IDENTIFICATION</scope>
</reference>
<accession>A0A453MXQ9</accession>
<reference evidence="1" key="5">
    <citation type="journal article" date="2021" name="G3 (Bethesda)">
        <title>Aegilops tauschii genome assembly Aet v5.0 features greater sequence contiguity and improved annotation.</title>
        <authorList>
            <person name="Wang L."/>
            <person name="Zhu T."/>
            <person name="Rodriguez J.C."/>
            <person name="Deal K.R."/>
            <person name="Dubcovsky J."/>
            <person name="McGuire P.E."/>
            <person name="Lux T."/>
            <person name="Spannagl M."/>
            <person name="Mayer K.F.X."/>
            <person name="Baldrich P."/>
            <person name="Meyers B.C."/>
            <person name="Huo N."/>
            <person name="Gu Y.Q."/>
            <person name="Zhou H."/>
            <person name="Devos K.M."/>
            <person name="Bennetzen J.L."/>
            <person name="Unver T."/>
            <person name="Budak H."/>
            <person name="Gulick P.J."/>
            <person name="Galiba G."/>
            <person name="Kalapos B."/>
            <person name="Nelson D.R."/>
            <person name="Li P."/>
            <person name="You F.M."/>
            <person name="Luo M.C."/>
            <person name="Dvorak J."/>
        </authorList>
    </citation>
    <scope>NUCLEOTIDE SEQUENCE [LARGE SCALE GENOMIC DNA]</scope>
    <source>
        <strain evidence="1">cv. AL8/78</strain>
    </source>
</reference>
<reference evidence="1" key="3">
    <citation type="journal article" date="2017" name="Nature">
        <title>Genome sequence of the progenitor of the wheat D genome Aegilops tauschii.</title>
        <authorList>
            <person name="Luo M.C."/>
            <person name="Gu Y.Q."/>
            <person name="Puiu D."/>
            <person name="Wang H."/>
            <person name="Twardziok S.O."/>
            <person name="Deal K.R."/>
            <person name="Huo N."/>
            <person name="Zhu T."/>
            <person name="Wang L."/>
            <person name="Wang Y."/>
            <person name="McGuire P.E."/>
            <person name="Liu S."/>
            <person name="Long H."/>
            <person name="Ramasamy R.K."/>
            <person name="Rodriguez J.C."/>
            <person name="Van S.L."/>
            <person name="Yuan L."/>
            <person name="Wang Z."/>
            <person name="Xia Z."/>
            <person name="Xiao L."/>
            <person name="Anderson O.D."/>
            <person name="Ouyang S."/>
            <person name="Liang Y."/>
            <person name="Zimin A.V."/>
            <person name="Pertea G."/>
            <person name="Qi P."/>
            <person name="Bennetzen J.L."/>
            <person name="Dai X."/>
            <person name="Dawson M.W."/>
            <person name="Muller H.G."/>
            <person name="Kugler K."/>
            <person name="Rivarola-Duarte L."/>
            <person name="Spannagl M."/>
            <person name="Mayer K.F.X."/>
            <person name="Lu F.H."/>
            <person name="Bevan M.W."/>
            <person name="Leroy P."/>
            <person name="Li P."/>
            <person name="You F.M."/>
            <person name="Sun Q."/>
            <person name="Liu Z."/>
            <person name="Lyons E."/>
            <person name="Wicker T."/>
            <person name="Salzberg S.L."/>
            <person name="Devos K.M."/>
            <person name="Dvorak J."/>
        </authorList>
    </citation>
    <scope>NUCLEOTIDE SEQUENCE [LARGE SCALE GENOMIC DNA]</scope>
    <source>
        <strain evidence="1">cv. AL8/78</strain>
    </source>
</reference>
<dbReference type="AlphaFoldDB" id="A0A453MXQ9"/>
<sequence>QVCSYPFTTRGILMGHIVSNHERFQVQTYAFLFSLLFRKKNAYFLLSI</sequence>